<evidence type="ECO:0000256" key="1">
    <source>
        <dbReference type="ARBA" id="ARBA00022857"/>
    </source>
</evidence>
<dbReference type="Proteomes" id="UP001428341">
    <property type="component" value="Unassembled WGS sequence"/>
</dbReference>
<dbReference type="PANTHER" id="PTHR42898:SF79">
    <property type="entry name" value="NAD(P)-BINDING ROSSMANN-FOLD PROTEIN"/>
    <property type="match status" value="1"/>
</dbReference>
<dbReference type="Gene3D" id="3.40.50.720">
    <property type="entry name" value="NAD(P)-binding Rossmann-like Domain"/>
    <property type="match status" value="1"/>
</dbReference>
<dbReference type="PANTHER" id="PTHR42898">
    <property type="entry name" value="TROPINONE REDUCTASE"/>
    <property type="match status" value="1"/>
</dbReference>
<dbReference type="InterPro" id="IPR036291">
    <property type="entry name" value="NAD(P)-bd_dom_sf"/>
</dbReference>
<evidence type="ECO:0000256" key="2">
    <source>
        <dbReference type="ARBA" id="ARBA00023002"/>
    </source>
</evidence>
<keyword evidence="5" id="KW-1185">Reference proteome</keyword>
<proteinExistence type="inferred from homology"/>
<dbReference type="AlphaFoldDB" id="A0AAP0LN74"/>
<organism evidence="4 5">
    <name type="scientific">Citrus x changshan-huyou</name>
    <dbReference type="NCBI Taxonomy" id="2935761"/>
    <lineage>
        <taxon>Eukaryota</taxon>
        <taxon>Viridiplantae</taxon>
        <taxon>Streptophyta</taxon>
        <taxon>Embryophyta</taxon>
        <taxon>Tracheophyta</taxon>
        <taxon>Spermatophyta</taxon>
        <taxon>Magnoliopsida</taxon>
        <taxon>eudicotyledons</taxon>
        <taxon>Gunneridae</taxon>
        <taxon>Pentapetalae</taxon>
        <taxon>rosids</taxon>
        <taxon>malvids</taxon>
        <taxon>Sapindales</taxon>
        <taxon>Rutaceae</taxon>
        <taxon>Aurantioideae</taxon>
        <taxon>Citrus</taxon>
    </lineage>
</organism>
<dbReference type="Pfam" id="PF13561">
    <property type="entry name" value="adh_short_C2"/>
    <property type="match status" value="1"/>
</dbReference>
<reference evidence="4 5" key="1">
    <citation type="submission" date="2024-05" db="EMBL/GenBank/DDBJ databases">
        <title>Haplotype-resolved chromosome-level genome assembly of Huyou (Citrus changshanensis).</title>
        <authorList>
            <person name="Miao C."/>
            <person name="Chen W."/>
            <person name="Wu Y."/>
            <person name="Wang L."/>
            <person name="Zhao S."/>
            <person name="Grierson D."/>
            <person name="Xu C."/>
            <person name="Chen K."/>
        </authorList>
    </citation>
    <scope>NUCLEOTIDE SEQUENCE [LARGE SCALE GENOMIC DNA]</scope>
    <source>
        <strain evidence="4">01-14</strain>
        <tissue evidence="4">Leaf</tissue>
    </source>
</reference>
<name>A0AAP0LN74_9ROSI</name>
<dbReference type="InterPro" id="IPR045000">
    <property type="entry name" value="TR"/>
</dbReference>
<sequence>MGVTWKVLRTLATFETQAAKMIKIMNGWDNVRQLSTVQKFYSLEIDLGRKLNFPTISISGAPLYAVNKGAMNQLPKKLTCEWAGDSIRANSVAHWFVKTSLNEAYFADEKFSEAVTSRTPKNLPL</sequence>
<evidence type="ECO:0000313" key="4">
    <source>
        <dbReference type="EMBL" id="KAK9176124.1"/>
    </source>
</evidence>
<dbReference type="GO" id="GO:0016491">
    <property type="term" value="F:oxidoreductase activity"/>
    <property type="evidence" value="ECO:0007669"/>
    <property type="project" value="UniProtKB-KW"/>
</dbReference>
<gene>
    <name evidence="4" type="ORF">WN944_028137</name>
</gene>
<dbReference type="InterPro" id="IPR002347">
    <property type="entry name" value="SDR_fam"/>
</dbReference>
<evidence type="ECO:0000256" key="3">
    <source>
        <dbReference type="ARBA" id="ARBA00025714"/>
    </source>
</evidence>
<accession>A0AAP0LN74</accession>
<dbReference type="EMBL" id="JBCGBO010000025">
    <property type="protein sequence ID" value="KAK9176124.1"/>
    <property type="molecule type" value="Genomic_DNA"/>
</dbReference>
<dbReference type="SUPFAM" id="SSF51735">
    <property type="entry name" value="NAD(P)-binding Rossmann-fold domains"/>
    <property type="match status" value="1"/>
</dbReference>
<keyword evidence="2" id="KW-0560">Oxidoreductase</keyword>
<keyword evidence="1" id="KW-0521">NADP</keyword>
<protein>
    <submittedName>
        <fullName evidence="4">Uncharacterized protein</fullName>
    </submittedName>
</protein>
<comment type="caution">
    <text evidence="4">The sequence shown here is derived from an EMBL/GenBank/DDBJ whole genome shotgun (WGS) entry which is preliminary data.</text>
</comment>
<evidence type="ECO:0000313" key="5">
    <source>
        <dbReference type="Proteomes" id="UP001428341"/>
    </source>
</evidence>
<comment type="similarity">
    <text evidence="3">Belongs to the short-chain dehydrogenases/reductases (SDR) family. SDR65C subfamily.</text>
</comment>